<dbReference type="AlphaFoldDB" id="A0AAN6TMY6"/>
<evidence type="ECO:0000313" key="2">
    <source>
        <dbReference type="Proteomes" id="UP001302812"/>
    </source>
</evidence>
<dbReference type="Proteomes" id="UP001302812">
    <property type="component" value="Unassembled WGS sequence"/>
</dbReference>
<dbReference type="RefSeq" id="XP_064674979.1">
    <property type="nucleotide sequence ID" value="XM_064809351.1"/>
</dbReference>
<accession>A0AAN6TMY6</accession>
<evidence type="ECO:0000313" key="1">
    <source>
        <dbReference type="EMBL" id="KAK4117409.1"/>
    </source>
</evidence>
<gene>
    <name evidence="1" type="ORF">N656DRAFT_35481</name>
</gene>
<sequence length="168" mass="18536">MFWRLFSALKVAAVKFTDEVRINETQIKTGPAVLMGSPRKETLLYTFAWSSLFLHMESRPPPSLSGLTDGEVHVAQQFDSRYGLRKAETRNVNCRLVCLRTKGTTALCFPVPEWPARPRTPATGVGVEPAMVLEGTDHIAMPPRRTGRTESVIMAVKDSIFVAASGVC</sequence>
<dbReference type="EMBL" id="MU853332">
    <property type="protein sequence ID" value="KAK4117409.1"/>
    <property type="molecule type" value="Genomic_DNA"/>
</dbReference>
<reference evidence="1" key="2">
    <citation type="submission" date="2023-05" db="EMBL/GenBank/DDBJ databases">
        <authorList>
            <consortium name="Lawrence Berkeley National Laboratory"/>
            <person name="Steindorff A."/>
            <person name="Hensen N."/>
            <person name="Bonometti L."/>
            <person name="Westerberg I."/>
            <person name="Brannstrom I.O."/>
            <person name="Guillou S."/>
            <person name="Cros-Aarteil S."/>
            <person name="Calhoun S."/>
            <person name="Haridas S."/>
            <person name="Kuo A."/>
            <person name="Mondo S."/>
            <person name="Pangilinan J."/>
            <person name="Riley R."/>
            <person name="Labutti K."/>
            <person name="Andreopoulos B."/>
            <person name="Lipzen A."/>
            <person name="Chen C."/>
            <person name="Yanf M."/>
            <person name="Daum C."/>
            <person name="Ng V."/>
            <person name="Clum A."/>
            <person name="Ohm R."/>
            <person name="Martin F."/>
            <person name="Silar P."/>
            <person name="Natvig D."/>
            <person name="Lalanne C."/>
            <person name="Gautier V."/>
            <person name="Ament-Velasquez S.L."/>
            <person name="Kruys A."/>
            <person name="Hutchinson M.I."/>
            <person name="Powell A.J."/>
            <person name="Barry K."/>
            <person name="Miller A.N."/>
            <person name="Grigoriev I.V."/>
            <person name="Debuchy R."/>
            <person name="Gladieux P."/>
            <person name="Thoren M.H."/>
            <person name="Johannesson H."/>
        </authorList>
    </citation>
    <scope>NUCLEOTIDE SEQUENCE</scope>
    <source>
        <strain evidence="1">CBS 508.74</strain>
    </source>
</reference>
<reference evidence="1" key="1">
    <citation type="journal article" date="2023" name="Mol. Phylogenet. Evol.">
        <title>Genome-scale phylogeny and comparative genomics of the fungal order Sordariales.</title>
        <authorList>
            <person name="Hensen N."/>
            <person name="Bonometti L."/>
            <person name="Westerberg I."/>
            <person name="Brannstrom I.O."/>
            <person name="Guillou S."/>
            <person name="Cros-Aarteil S."/>
            <person name="Calhoun S."/>
            <person name="Haridas S."/>
            <person name="Kuo A."/>
            <person name="Mondo S."/>
            <person name="Pangilinan J."/>
            <person name="Riley R."/>
            <person name="LaButti K."/>
            <person name="Andreopoulos B."/>
            <person name="Lipzen A."/>
            <person name="Chen C."/>
            <person name="Yan M."/>
            <person name="Daum C."/>
            <person name="Ng V."/>
            <person name="Clum A."/>
            <person name="Steindorff A."/>
            <person name="Ohm R.A."/>
            <person name="Martin F."/>
            <person name="Silar P."/>
            <person name="Natvig D.O."/>
            <person name="Lalanne C."/>
            <person name="Gautier V."/>
            <person name="Ament-Velasquez S.L."/>
            <person name="Kruys A."/>
            <person name="Hutchinson M.I."/>
            <person name="Powell A.J."/>
            <person name="Barry K."/>
            <person name="Miller A.N."/>
            <person name="Grigoriev I.V."/>
            <person name="Debuchy R."/>
            <person name="Gladieux P."/>
            <person name="Hiltunen Thoren M."/>
            <person name="Johannesson H."/>
        </authorList>
    </citation>
    <scope>NUCLEOTIDE SEQUENCE</scope>
    <source>
        <strain evidence="1">CBS 508.74</strain>
    </source>
</reference>
<organism evidence="1 2">
    <name type="scientific">Canariomyces notabilis</name>
    <dbReference type="NCBI Taxonomy" id="2074819"/>
    <lineage>
        <taxon>Eukaryota</taxon>
        <taxon>Fungi</taxon>
        <taxon>Dikarya</taxon>
        <taxon>Ascomycota</taxon>
        <taxon>Pezizomycotina</taxon>
        <taxon>Sordariomycetes</taxon>
        <taxon>Sordariomycetidae</taxon>
        <taxon>Sordariales</taxon>
        <taxon>Chaetomiaceae</taxon>
        <taxon>Canariomyces</taxon>
    </lineage>
</organism>
<proteinExistence type="predicted"/>
<dbReference type="GeneID" id="89933475"/>
<comment type="caution">
    <text evidence="1">The sequence shown here is derived from an EMBL/GenBank/DDBJ whole genome shotgun (WGS) entry which is preliminary data.</text>
</comment>
<keyword evidence="2" id="KW-1185">Reference proteome</keyword>
<protein>
    <submittedName>
        <fullName evidence="1">Uncharacterized protein</fullName>
    </submittedName>
</protein>
<name>A0AAN6TMY6_9PEZI</name>